<keyword evidence="2" id="KW-0229">DNA integration</keyword>
<dbReference type="InterPro" id="IPR050090">
    <property type="entry name" value="Tyrosine_recombinase_XerCD"/>
</dbReference>
<proteinExistence type="inferred from homology"/>
<dbReference type="Pfam" id="PF14659">
    <property type="entry name" value="Phage_int_SAM_3"/>
    <property type="match status" value="1"/>
</dbReference>
<dbReference type="InterPro" id="IPR002104">
    <property type="entry name" value="Integrase_catalytic"/>
</dbReference>
<dbReference type="PANTHER" id="PTHR30349">
    <property type="entry name" value="PHAGE INTEGRASE-RELATED"/>
    <property type="match status" value="1"/>
</dbReference>
<dbReference type="AlphaFoldDB" id="A0A6N9IPU8"/>
<name>A0A6N9IPU8_9LACO</name>
<dbReference type="InterPro" id="IPR013762">
    <property type="entry name" value="Integrase-like_cat_sf"/>
</dbReference>
<evidence type="ECO:0000313" key="6">
    <source>
        <dbReference type="EMBL" id="MYY64127.1"/>
    </source>
</evidence>
<protein>
    <submittedName>
        <fullName evidence="6">Site-specific integrase</fullName>
    </submittedName>
</protein>
<dbReference type="GO" id="GO:0015074">
    <property type="term" value="P:DNA integration"/>
    <property type="evidence" value="ECO:0007669"/>
    <property type="project" value="UniProtKB-KW"/>
</dbReference>
<keyword evidence="3" id="KW-0238">DNA-binding</keyword>
<dbReference type="EMBL" id="VSUB01000001">
    <property type="protein sequence ID" value="MYY64127.1"/>
    <property type="molecule type" value="Genomic_DNA"/>
</dbReference>
<evidence type="ECO:0000256" key="2">
    <source>
        <dbReference type="ARBA" id="ARBA00022908"/>
    </source>
</evidence>
<reference evidence="6 7" key="1">
    <citation type="journal article" date="2020" name="Food Funct.">
        <title>Screening of Lactobacillus salivarius strains from the feces of Chinese populations and the evaluation of their effects against intestinal inflammation in mice.</title>
        <authorList>
            <person name="Zhai Q."/>
            <person name="Shen X."/>
            <person name="Cen S."/>
            <person name="Zhang C."/>
            <person name="Tian F."/>
            <person name="Zhao J."/>
            <person name="Zhang H."/>
            <person name="Xue Y."/>
            <person name="Chen W."/>
        </authorList>
    </citation>
    <scope>NUCLEOTIDE SEQUENCE [LARGE SCALE GENOMIC DNA]</scope>
    <source>
        <strain evidence="6 7">FYNDL5_1.scaf</strain>
    </source>
</reference>
<dbReference type="Gene3D" id="1.10.150.130">
    <property type="match status" value="1"/>
</dbReference>
<feature type="domain" description="Tyr recombinase" evidence="5">
    <location>
        <begin position="174"/>
        <end position="384"/>
    </location>
</feature>
<comment type="caution">
    <text evidence="6">The sequence shown here is derived from an EMBL/GenBank/DDBJ whole genome shotgun (WGS) entry which is preliminary data.</text>
</comment>
<keyword evidence="4" id="KW-0233">DNA recombination</keyword>
<dbReference type="InterPro" id="IPR010998">
    <property type="entry name" value="Integrase_recombinase_N"/>
</dbReference>
<dbReference type="GO" id="GO:0003677">
    <property type="term" value="F:DNA binding"/>
    <property type="evidence" value="ECO:0007669"/>
    <property type="project" value="UniProtKB-KW"/>
</dbReference>
<evidence type="ECO:0000313" key="7">
    <source>
        <dbReference type="Proteomes" id="UP000471678"/>
    </source>
</evidence>
<accession>A0A6N9IPU8</accession>
<dbReference type="Pfam" id="PF00589">
    <property type="entry name" value="Phage_integrase"/>
    <property type="match status" value="1"/>
</dbReference>
<dbReference type="Proteomes" id="UP000471678">
    <property type="component" value="Unassembled WGS sequence"/>
</dbReference>
<dbReference type="RefSeq" id="WP_161022169.1">
    <property type="nucleotide sequence ID" value="NZ_VSUB01000001.1"/>
</dbReference>
<dbReference type="InterPro" id="IPR011010">
    <property type="entry name" value="DNA_brk_join_enz"/>
</dbReference>
<evidence type="ECO:0000256" key="4">
    <source>
        <dbReference type="ARBA" id="ARBA00023172"/>
    </source>
</evidence>
<sequence length="392" mass="46066">MPKIDKRIKKYFLKDGSIRYGFRAYLGTDELTGKEVRVKRNGFKTSKDATLALNTLELEFENKVFRPTTDIMTFGDVYNLWFEVYKTSVKKSTYQELNDSYQRHIMPIFAKLRINKISSALCQKAINNWYKKYANANKYRSILNRVFKYALSLNLVDNNPIERTIIPHKKAKEKKIDFFDKQDLNYFLNFVKDNYPIQTYTYFRLLAYSGMRKGEAGALQWCDINFRNNTISITKTAYQDNENKGVMINDTPKTSSSVRTIDIDNETMNILEKWKIEQAKLMLSHGYNPNTKHGKQYVFTKDWTKNTPLNYSVYNSLLRRLLQRDDYQGKRISIHGFRHTHASLLFEAGASIKEVQERLGHSNIQTTLNIYTHVTKNAKKETANKFFEYMSL</sequence>
<comment type="similarity">
    <text evidence="1">Belongs to the 'phage' integrase family.</text>
</comment>
<gene>
    <name evidence="6" type="ORF">FYL25_01520</name>
</gene>
<dbReference type="InterPro" id="IPR028259">
    <property type="entry name" value="AP2-like_int_N"/>
</dbReference>
<organism evidence="6 7">
    <name type="scientific">Ligilactobacillus salivarius</name>
    <dbReference type="NCBI Taxonomy" id="1624"/>
    <lineage>
        <taxon>Bacteria</taxon>
        <taxon>Bacillati</taxon>
        <taxon>Bacillota</taxon>
        <taxon>Bacilli</taxon>
        <taxon>Lactobacillales</taxon>
        <taxon>Lactobacillaceae</taxon>
        <taxon>Ligilactobacillus</taxon>
    </lineage>
</organism>
<dbReference type="GO" id="GO:0006310">
    <property type="term" value="P:DNA recombination"/>
    <property type="evidence" value="ECO:0007669"/>
    <property type="project" value="UniProtKB-KW"/>
</dbReference>
<dbReference type="Gene3D" id="1.10.443.10">
    <property type="entry name" value="Intergrase catalytic core"/>
    <property type="match status" value="1"/>
</dbReference>
<dbReference type="PANTHER" id="PTHR30349:SF64">
    <property type="entry name" value="PROPHAGE INTEGRASE INTD-RELATED"/>
    <property type="match status" value="1"/>
</dbReference>
<dbReference type="PROSITE" id="PS51898">
    <property type="entry name" value="TYR_RECOMBINASE"/>
    <property type="match status" value="1"/>
</dbReference>
<evidence type="ECO:0000256" key="3">
    <source>
        <dbReference type="ARBA" id="ARBA00023125"/>
    </source>
</evidence>
<dbReference type="CDD" id="cd01189">
    <property type="entry name" value="INT_ICEBs1_C_like"/>
    <property type="match status" value="1"/>
</dbReference>
<evidence type="ECO:0000256" key="1">
    <source>
        <dbReference type="ARBA" id="ARBA00008857"/>
    </source>
</evidence>
<dbReference type="InterPro" id="IPR004107">
    <property type="entry name" value="Integrase_SAM-like_N"/>
</dbReference>
<evidence type="ECO:0000259" key="5">
    <source>
        <dbReference type="PROSITE" id="PS51898"/>
    </source>
</evidence>
<dbReference type="Pfam" id="PF14657">
    <property type="entry name" value="Arm-DNA-bind_4"/>
    <property type="match status" value="1"/>
</dbReference>
<dbReference type="SUPFAM" id="SSF56349">
    <property type="entry name" value="DNA breaking-rejoining enzymes"/>
    <property type="match status" value="1"/>
</dbReference>